<dbReference type="Proteomes" id="UP001501638">
    <property type="component" value="Unassembled WGS sequence"/>
</dbReference>
<keyword evidence="3" id="KW-1185">Reference proteome</keyword>
<comment type="caution">
    <text evidence="2">The sequence shown here is derived from an EMBL/GenBank/DDBJ whole genome shotgun (WGS) entry which is preliminary data.</text>
</comment>
<evidence type="ECO:0000256" key="1">
    <source>
        <dbReference type="SAM" id="MobiDB-lite"/>
    </source>
</evidence>
<feature type="compositionally biased region" description="Basic and acidic residues" evidence="1">
    <location>
        <begin position="1"/>
        <end position="10"/>
    </location>
</feature>
<sequence length="115" mass="12483">MEELWPHPRVDTAPVVRRAGGGTTAPTRRQRAVLESADGVRTPADIARRLGRPAFHVLIDVRRPAAAGHIETPPAPEPPRPSRASDRNPEAFAGPDADPDVVLLRRIRGALEARL</sequence>
<reference evidence="3" key="1">
    <citation type="journal article" date="2019" name="Int. J. Syst. Evol. Microbiol.">
        <title>The Global Catalogue of Microorganisms (GCM) 10K type strain sequencing project: providing services to taxonomists for standard genome sequencing and annotation.</title>
        <authorList>
            <consortium name="The Broad Institute Genomics Platform"/>
            <consortium name="The Broad Institute Genome Sequencing Center for Infectious Disease"/>
            <person name="Wu L."/>
            <person name="Ma J."/>
        </authorList>
    </citation>
    <scope>NUCLEOTIDE SEQUENCE [LARGE SCALE GENOMIC DNA]</scope>
    <source>
        <strain evidence="3">JCM 6305</strain>
    </source>
</reference>
<evidence type="ECO:0000313" key="2">
    <source>
        <dbReference type="EMBL" id="GAA2445620.1"/>
    </source>
</evidence>
<organism evidence="2 3">
    <name type="scientific">Streptomyces macrosporus</name>
    <dbReference type="NCBI Taxonomy" id="44032"/>
    <lineage>
        <taxon>Bacteria</taxon>
        <taxon>Bacillati</taxon>
        <taxon>Actinomycetota</taxon>
        <taxon>Actinomycetes</taxon>
        <taxon>Kitasatosporales</taxon>
        <taxon>Streptomycetaceae</taxon>
        <taxon>Streptomyces</taxon>
    </lineage>
</organism>
<evidence type="ECO:0000313" key="3">
    <source>
        <dbReference type="Proteomes" id="UP001501638"/>
    </source>
</evidence>
<proteinExistence type="predicted"/>
<feature type="region of interest" description="Disordered" evidence="1">
    <location>
        <begin position="65"/>
        <end position="99"/>
    </location>
</feature>
<gene>
    <name evidence="2" type="ORF">GCM10010405_31320</name>
</gene>
<protein>
    <submittedName>
        <fullName evidence="2">Uncharacterized protein</fullName>
    </submittedName>
</protein>
<feature type="region of interest" description="Disordered" evidence="1">
    <location>
        <begin position="1"/>
        <end position="30"/>
    </location>
</feature>
<name>A0ABP5X936_9ACTN</name>
<accession>A0ABP5X936</accession>
<dbReference type="EMBL" id="BAAASZ010000023">
    <property type="protein sequence ID" value="GAA2445620.1"/>
    <property type="molecule type" value="Genomic_DNA"/>
</dbReference>